<evidence type="ECO:0000256" key="1">
    <source>
        <dbReference type="SAM" id="MobiDB-lite"/>
    </source>
</evidence>
<reference evidence="2" key="1">
    <citation type="submission" date="2022-08" db="UniProtKB">
        <authorList>
            <consortium name="EnsemblMetazoa"/>
        </authorList>
    </citation>
    <scope>IDENTIFICATION</scope>
    <source>
        <strain evidence="2">Dongola</strain>
    </source>
</reference>
<organism evidence="2 3">
    <name type="scientific">Anopheles arabiensis</name>
    <name type="common">Mosquito</name>
    <dbReference type="NCBI Taxonomy" id="7173"/>
    <lineage>
        <taxon>Eukaryota</taxon>
        <taxon>Metazoa</taxon>
        <taxon>Ecdysozoa</taxon>
        <taxon>Arthropoda</taxon>
        <taxon>Hexapoda</taxon>
        <taxon>Insecta</taxon>
        <taxon>Pterygota</taxon>
        <taxon>Neoptera</taxon>
        <taxon>Endopterygota</taxon>
        <taxon>Diptera</taxon>
        <taxon>Nematocera</taxon>
        <taxon>Culicoidea</taxon>
        <taxon>Culicidae</taxon>
        <taxon>Anophelinae</taxon>
        <taxon>Anopheles</taxon>
    </lineage>
</organism>
<evidence type="ECO:0000313" key="2">
    <source>
        <dbReference type="EnsemblMetazoa" id="AARA006251-PA"/>
    </source>
</evidence>
<dbReference type="Proteomes" id="UP000075840">
    <property type="component" value="Unassembled WGS sequence"/>
</dbReference>
<sequence length="105" mass="12125">MSASPSSKKNFKKSSKAQEDGEPPKATHKTQLERFKHYANNLAIKVLHGGVIAQMVEFMEAIEKPEILKFKRHTNLSQQKRLWFVPQTRKGRAPKEARKQENKLI</sequence>
<feature type="compositionally biased region" description="Basic and acidic residues" evidence="1">
    <location>
        <begin position="16"/>
        <end position="30"/>
    </location>
</feature>
<dbReference type="AlphaFoldDB" id="A0A182HY73"/>
<evidence type="ECO:0000313" key="3">
    <source>
        <dbReference type="Proteomes" id="UP000075840"/>
    </source>
</evidence>
<dbReference type="VEuPathDB" id="VectorBase:AARA006251"/>
<protein>
    <submittedName>
        <fullName evidence="2">Uncharacterized protein</fullName>
    </submittedName>
</protein>
<keyword evidence="3" id="KW-1185">Reference proteome</keyword>
<dbReference type="EMBL" id="APCN01004499">
    <property type="status" value="NOT_ANNOTATED_CDS"/>
    <property type="molecule type" value="Genomic_DNA"/>
</dbReference>
<feature type="region of interest" description="Disordered" evidence="1">
    <location>
        <begin position="1"/>
        <end position="30"/>
    </location>
</feature>
<name>A0A182HY73_ANOAR</name>
<dbReference type="EnsemblMetazoa" id="AARA006251-RA">
    <property type="protein sequence ID" value="AARA006251-PA"/>
    <property type="gene ID" value="AARA006251"/>
</dbReference>
<proteinExistence type="predicted"/>
<accession>A0A182HY73</accession>